<protein>
    <submittedName>
        <fullName evidence="1">Uncharacterized protein</fullName>
    </submittedName>
</protein>
<evidence type="ECO:0000313" key="2">
    <source>
        <dbReference type="Proteomes" id="UP000235584"/>
    </source>
</evidence>
<evidence type="ECO:0000313" key="1">
    <source>
        <dbReference type="EMBL" id="AUO00109.1"/>
    </source>
</evidence>
<dbReference type="AlphaFoldDB" id="A0A2K9NX61"/>
<accession>A0A2K9NX61</accession>
<dbReference type="Proteomes" id="UP000235584">
    <property type="component" value="Chromosome"/>
</dbReference>
<keyword evidence="2" id="KW-1185">Reference proteome</keyword>
<dbReference type="EMBL" id="CP025704">
    <property type="protein sequence ID" value="AUO00109.1"/>
    <property type="molecule type" value="Genomic_DNA"/>
</dbReference>
<dbReference type="RefSeq" id="WP_102245396.1">
    <property type="nucleotide sequence ID" value="NZ_CP025704.1"/>
</dbReference>
<gene>
    <name evidence="1" type="ORF">C0V70_18755</name>
</gene>
<reference evidence="1 2" key="1">
    <citation type="submission" date="2018-01" db="EMBL/GenBank/DDBJ databases">
        <title>Complete genome sequence of Bacteriovorax stolpii DSM12778.</title>
        <authorList>
            <person name="Tang B."/>
            <person name="Chang J."/>
        </authorList>
    </citation>
    <scope>NUCLEOTIDE SEQUENCE [LARGE SCALE GENOMIC DNA]</scope>
    <source>
        <strain evidence="1 2">DSM 12778</strain>
    </source>
</reference>
<organism evidence="1 2">
    <name type="scientific">Bacteriovorax stolpii</name>
    <name type="common">Bdellovibrio stolpii</name>
    <dbReference type="NCBI Taxonomy" id="960"/>
    <lineage>
        <taxon>Bacteria</taxon>
        <taxon>Pseudomonadati</taxon>
        <taxon>Bdellovibrionota</taxon>
        <taxon>Bacteriovoracia</taxon>
        <taxon>Bacteriovoracales</taxon>
        <taxon>Bacteriovoracaceae</taxon>
        <taxon>Bacteriovorax</taxon>
    </lineage>
</organism>
<sequence>MQLRNILKTLSFKKPENKELEQIILFIQMNHLQSLTEAIEGNPGLLYLCHKKRSLLYWCSHYNNTKAHMVVIQLIKKYPKENSVIAA</sequence>
<name>A0A2K9NX61_BACTC</name>
<proteinExistence type="predicted"/>
<dbReference type="KEGG" id="bsto:C0V70_18755"/>